<sequence length="112" mass="11767">MCPEALAKCCSQEKAWAGCSSLCVRAPPLGAPCPLKQAGNPARLVPIWSKPCWDCLSPHPGPGSTLWAAQAAETPGPAITGPIPEACRQPVLPQSYSEDSLDLAESYKARPI</sequence>
<evidence type="ECO:0000313" key="1">
    <source>
        <dbReference type="EMBL" id="KAJ1107244.1"/>
    </source>
</evidence>
<dbReference type="AlphaFoldDB" id="A0AAV7MW06"/>
<keyword evidence="2" id="KW-1185">Reference proteome</keyword>
<dbReference type="EMBL" id="JANPWB010000013">
    <property type="protein sequence ID" value="KAJ1107244.1"/>
    <property type="molecule type" value="Genomic_DNA"/>
</dbReference>
<comment type="caution">
    <text evidence="1">The sequence shown here is derived from an EMBL/GenBank/DDBJ whole genome shotgun (WGS) entry which is preliminary data.</text>
</comment>
<protein>
    <submittedName>
        <fullName evidence="1">Uncharacterized protein</fullName>
    </submittedName>
</protein>
<accession>A0AAV7MW06</accession>
<name>A0AAV7MW06_PLEWA</name>
<organism evidence="1 2">
    <name type="scientific">Pleurodeles waltl</name>
    <name type="common">Iberian ribbed newt</name>
    <dbReference type="NCBI Taxonomy" id="8319"/>
    <lineage>
        <taxon>Eukaryota</taxon>
        <taxon>Metazoa</taxon>
        <taxon>Chordata</taxon>
        <taxon>Craniata</taxon>
        <taxon>Vertebrata</taxon>
        <taxon>Euteleostomi</taxon>
        <taxon>Amphibia</taxon>
        <taxon>Batrachia</taxon>
        <taxon>Caudata</taxon>
        <taxon>Salamandroidea</taxon>
        <taxon>Salamandridae</taxon>
        <taxon>Pleurodelinae</taxon>
        <taxon>Pleurodeles</taxon>
    </lineage>
</organism>
<dbReference type="Proteomes" id="UP001066276">
    <property type="component" value="Chromosome 9"/>
</dbReference>
<reference evidence="1" key="1">
    <citation type="journal article" date="2022" name="bioRxiv">
        <title>Sequencing and chromosome-scale assembly of the giantPleurodeles waltlgenome.</title>
        <authorList>
            <person name="Brown T."/>
            <person name="Elewa A."/>
            <person name="Iarovenko S."/>
            <person name="Subramanian E."/>
            <person name="Araus A.J."/>
            <person name="Petzold A."/>
            <person name="Susuki M."/>
            <person name="Suzuki K.-i.T."/>
            <person name="Hayashi T."/>
            <person name="Toyoda A."/>
            <person name="Oliveira C."/>
            <person name="Osipova E."/>
            <person name="Leigh N.D."/>
            <person name="Simon A."/>
            <person name="Yun M.H."/>
        </authorList>
    </citation>
    <scope>NUCLEOTIDE SEQUENCE</scope>
    <source>
        <strain evidence="1">20211129_DDA</strain>
        <tissue evidence="1">Liver</tissue>
    </source>
</reference>
<evidence type="ECO:0000313" key="2">
    <source>
        <dbReference type="Proteomes" id="UP001066276"/>
    </source>
</evidence>
<gene>
    <name evidence="1" type="ORF">NDU88_004637</name>
</gene>
<proteinExistence type="predicted"/>